<sequence length="161" mass="17756">MNNQRQSRSQLDTTIIAQLNCNKSPSALNQFLSFCDKNKVDIAMITEPPIRKGIPNIKRKYNPLYATNSYVNHHLNNYQPNHHLNVSNLQPSSSSSQSSQQMPPSQQTNSAGLGPSDNSNSSNQPMTNNQQASINNANISNQQIPILQQPPSNQQSINSAS</sequence>
<dbReference type="SUPFAM" id="SSF56219">
    <property type="entry name" value="DNase I-like"/>
    <property type="match status" value="1"/>
</dbReference>
<organism evidence="2">
    <name type="scientific">Dermatophagoides farinae</name>
    <name type="common">American house dust mite</name>
    <dbReference type="NCBI Taxonomy" id="6954"/>
    <lineage>
        <taxon>Eukaryota</taxon>
        <taxon>Metazoa</taxon>
        <taxon>Ecdysozoa</taxon>
        <taxon>Arthropoda</taxon>
        <taxon>Chelicerata</taxon>
        <taxon>Arachnida</taxon>
        <taxon>Acari</taxon>
        <taxon>Acariformes</taxon>
        <taxon>Sarcoptiformes</taxon>
        <taxon>Astigmata</taxon>
        <taxon>Psoroptidia</taxon>
        <taxon>Analgoidea</taxon>
        <taxon>Pyroglyphidae</taxon>
        <taxon>Dermatophagoidinae</taxon>
        <taxon>Dermatophagoides</taxon>
    </lineage>
</organism>
<comment type="caution">
    <text evidence="2">The sequence shown here is derived from an EMBL/GenBank/DDBJ whole genome shotgun (WGS) entry which is preliminary data.</text>
</comment>
<reference evidence="2" key="1">
    <citation type="submission" date="2020-06" db="EMBL/GenBank/DDBJ databases">
        <authorList>
            <person name="Ji K."/>
            <person name="Li J."/>
        </authorList>
    </citation>
    <scope>NUCLEOTIDE SEQUENCE</scope>
    <source>
        <strain evidence="2">JKM2019</strain>
        <tissue evidence="2">Whole body</tissue>
    </source>
</reference>
<evidence type="ECO:0000256" key="1">
    <source>
        <dbReference type="SAM" id="MobiDB-lite"/>
    </source>
</evidence>
<dbReference type="InterPro" id="IPR036691">
    <property type="entry name" value="Endo/exonu/phosph_ase_sf"/>
</dbReference>
<protein>
    <submittedName>
        <fullName evidence="2">Uncharacterized protein</fullName>
    </submittedName>
</protein>
<proteinExistence type="predicted"/>
<feature type="compositionally biased region" description="Polar residues" evidence="1">
    <location>
        <begin position="108"/>
        <end position="127"/>
    </location>
</feature>
<feature type="compositionally biased region" description="Low complexity" evidence="1">
    <location>
        <begin position="128"/>
        <end position="161"/>
    </location>
</feature>
<feature type="compositionally biased region" description="Polar residues" evidence="1">
    <location>
        <begin position="78"/>
        <end position="89"/>
    </location>
</feature>
<evidence type="ECO:0000313" key="2">
    <source>
        <dbReference type="EMBL" id="KAH7644461.1"/>
    </source>
</evidence>
<dbReference type="Proteomes" id="UP000828236">
    <property type="component" value="Unassembled WGS sequence"/>
</dbReference>
<dbReference type="EMBL" id="SDOV01000002">
    <property type="protein sequence ID" value="KAH7644461.1"/>
    <property type="molecule type" value="Genomic_DNA"/>
</dbReference>
<feature type="region of interest" description="Disordered" evidence="1">
    <location>
        <begin position="78"/>
        <end position="161"/>
    </location>
</feature>
<name>A0A9D4P564_DERFA</name>
<dbReference type="AlphaFoldDB" id="A0A9D4P564"/>
<gene>
    <name evidence="2" type="ORF">HUG17_6823</name>
</gene>
<dbReference type="Gene3D" id="3.60.10.10">
    <property type="entry name" value="Endonuclease/exonuclease/phosphatase"/>
    <property type="match status" value="1"/>
</dbReference>
<reference evidence="2" key="2">
    <citation type="journal article" date="2021" name="World Allergy Organ. J.">
        <title>Chromosome-level assembly of Dermatophagoides farinae genome and transcriptome reveals two novel allergens Der f 37 and Der f 39.</title>
        <authorList>
            <person name="Chen J."/>
            <person name="Cai Z."/>
            <person name="Fan D."/>
            <person name="Hu J."/>
            <person name="Hou Y."/>
            <person name="He Y."/>
            <person name="Zhang Z."/>
            <person name="Zhao Z."/>
            <person name="Gao P."/>
            <person name="Hu W."/>
            <person name="Sun J."/>
            <person name="Li J."/>
            <person name="Ji K."/>
        </authorList>
    </citation>
    <scope>NUCLEOTIDE SEQUENCE</scope>
    <source>
        <strain evidence="2">JKM2019</strain>
    </source>
</reference>
<feature type="compositionally biased region" description="Low complexity" evidence="1">
    <location>
        <begin position="90"/>
        <end position="107"/>
    </location>
</feature>
<accession>A0A9D4P564</accession>